<evidence type="ECO:0000313" key="2">
    <source>
        <dbReference type="Proteomes" id="UP001224392"/>
    </source>
</evidence>
<organism evidence="1 2">
    <name type="scientific">Biformimicrobium ophioploci</name>
    <dbReference type="NCBI Taxonomy" id="3036711"/>
    <lineage>
        <taxon>Bacteria</taxon>
        <taxon>Pseudomonadati</taxon>
        <taxon>Pseudomonadota</taxon>
        <taxon>Gammaproteobacteria</taxon>
        <taxon>Cellvibrionales</taxon>
        <taxon>Microbulbiferaceae</taxon>
        <taxon>Biformimicrobium</taxon>
    </lineage>
</organism>
<gene>
    <name evidence="1" type="ORF">MNKW57_30570</name>
</gene>
<reference evidence="1 2" key="1">
    <citation type="submission" date="2023-04" db="EMBL/GenBank/DDBJ databases">
        <title>Marinobulbifer ophiurae gen. nov., sp. Nov., isolate from tissue of brittle star Ophioplocus japonicus.</title>
        <authorList>
            <person name="Kawano K."/>
            <person name="Sawayama S."/>
            <person name="Nakagawa S."/>
        </authorList>
    </citation>
    <scope>NUCLEOTIDE SEQUENCE [LARGE SCALE GENOMIC DNA]</scope>
    <source>
        <strain evidence="1 2">NKW57</strain>
    </source>
</reference>
<evidence type="ECO:0000313" key="1">
    <source>
        <dbReference type="EMBL" id="GMG88736.1"/>
    </source>
</evidence>
<dbReference type="Proteomes" id="UP001224392">
    <property type="component" value="Unassembled WGS sequence"/>
</dbReference>
<proteinExistence type="predicted"/>
<comment type="caution">
    <text evidence="1">The sequence shown here is derived from an EMBL/GenBank/DDBJ whole genome shotgun (WGS) entry which is preliminary data.</text>
</comment>
<name>A0ABQ6M309_9GAMM</name>
<accession>A0ABQ6M309</accession>
<sequence>MSGVPIEAIGFVGVTSRYAESLELLSKIVGFQVPLLKKNVAPESKNSSNIDPFEKFRPEVLSLNDSDCELYKLSNEILDKRLRYEKFGQIFAHAKSWRDRNGVPVGWAYYDENSPPPVVQLLNSEGESIDEMPATLHRPDLAALKVPRSGFVGFRFESPEAIKSGVMIQLEENGQKVDLSV</sequence>
<keyword evidence="2" id="KW-1185">Reference proteome</keyword>
<dbReference type="EMBL" id="BSYJ01000008">
    <property type="protein sequence ID" value="GMG88736.1"/>
    <property type="molecule type" value="Genomic_DNA"/>
</dbReference>
<protein>
    <submittedName>
        <fullName evidence="1">Uncharacterized protein</fullName>
    </submittedName>
</protein>